<gene>
    <name evidence="1" type="ORF">ACFS7Z_04075</name>
</gene>
<accession>A0ABW6BQW7</accession>
<sequence>MPARSECVSSLSVERLVDVPVLSLLSSTSSARAGSATQRDAGRRGLSAWRAQAKAMEKVAYDLLDKQLLQ</sequence>
<evidence type="ECO:0000313" key="2">
    <source>
        <dbReference type="Proteomes" id="UP001597641"/>
    </source>
</evidence>
<protein>
    <submittedName>
        <fullName evidence="1">Uncharacterized protein</fullName>
    </submittedName>
</protein>
<dbReference type="EMBL" id="JBHUOX010000002">
    <property type="protein sequence ID" value="MFD2999526.1"/>
    <property type="molecule type" value="Genomic_DNA"/>
</dbReference>
<dbReference type="RefSeq" id="WP_377481322.1">
    <property type="nucleotide sequence ID" value="NZ_JBHUOX010000002.1"/>
</dbReference>
<evidence type="ECO:0000313" key="1">
    <source>
        <dbReference type="EMBL" id="MFD2999526.1"/>
    </source>
</evidence>
<dbReference type="Proteomes" id="UP001597641">
    <property type="component" value="Unassembled WGS sequence"/>
</dbReference>
<name>A0ABW6BQW7_9BACT</name>
<keyword evidence="2" id="KW-1185">Reference proteome</keyword>
<organism evidence="1 2">
    <name type="scientific">Pontibacter toksunensis</name>
    <dbReference type="NCBI Taxonomy" id="1332631"/>
    <lineage>
        <taxon>Bacteria</taxon>
        <taxon>Pseudomonadati</taxon>
        <taxon>Bacteroidota</taxon>
        <taxon>Cytophagia</taxon>
        <taxon>Cytophagales</taxon>
        <taxon>Hymenobacteraceae</taxon>
        <taxon>Pontibacter</taxon>
    </lineage>
</organism>
<reference evidence="2" key="1">
    <citation type="journal article" date="2019" name="Int. J. Syst. Evol. Microbiol.">
        <title>The Global Catalogue of Microorganisms (GCM) 10K type strain sequencing project: providing services to taxonomists for standard genome sequencing and annotation.</title>
        <authorList>
            <consortium name="The Broad Institute Genomics Platform"/>
            <consortium name="The Broad Institute Genome Sequencing Center for Infectious Disease"/>
            <person name="Wu L."/>
            <person name="Ma J."/>
        </authorList>
    </citation>
    <scope>NUCLEOTIDE SEQUENCE [LARGE SCALE GENOMIC DNA]</scope>
    <source>
        <strain evidence="2">KCTC 23984</strain>
    </source>
</reference>
<proteinExistence type="predicted"/>
<comment type="caution">
    <text evidence="1">The sequence shown here is derived from an EMBL/GenBank/DDBJ whole genome shotgun (WGS) entry which is preliminary data.</text>
</comment>